<dbReference type="Proteomes" id="UP000007796">
    <property type="component" value="Unassembled WGS sequence"/>
</dbReference>
<feature type="signal peptide" evidence="1">
    <location>
        <begin position="1"/>
        <end position="17"/>
    </location>
</feature>
<evidence type="ECO:0000313" key="4">
    <source>
        <dbReference type="Proteomes" id="UP000007796"/>
    </source>
</evidence>
<dbReference type="InterPro" id="IPR056124">
    <property type="entry name" value="DUF7707"/>
</dbReference>
<dbReference type="PANTHER" id="PTHR38118:SF3">
    <property type="entry name" value="ANCHORED CELL WALL PROTEIN 11"/>
    <property type="match status" value="1"/>
</dbReference>
<dbReference type="eggNOG" id="ENOG502SSWV">
    <property type="taxonomic scope" value="Eukaryota"/>
</dbReference>
<evidence type="ECO:0000313" key="3">
    <source>
        <dbReference type="EMBL" id="EFW99618.1"/>
    </source>
</evidence>
<dbReference type="OrthoDB" id="2121879at2759"/>
<evidence type="ECO:0000259" key="2">
    <source>
        <dbReference type="Pfam" id="PF24808"/>
    </source>
</evidence>
<feature type="chain" id="PRO_5003261016" description="DUF7707 domain-containing protein" evidence="1">
    <location>
        <begin position="18"/>
        <end position="184"/>
    </location>
</feature>
<accession>F0XRR9</accession>
<dbReference type="GeneID" id="25981590"/>
<name>F0XRR9_GROCL</name>
<proteinExistence type="predicted"/>
<dbReference type="InParanoid" id="F0XRR9"/>
<dbReference type="HOGENOM" id="CLU_084512_1_1_1"/>
<keyword evidence="4" id="KW-1185">Reference proteome</keyword>
<gene>
    <name evidence="3" type="ORF">CMQ_7986</name>
</gene>
<protein>
    <recommendedName>
        <fullName evidence="2">DUF7707 domain-containing protein</fullName>
    </recommendedName>
</protein>
<dbReference type="Pfam" id="PF24808">
    <property type="entry name" value="DUF7707"/>
    <property type="match status" value="1"/>
</dbReference>
<organism evidence="4">
    <name type="scientific">Grosmannia clavigera (strain kw1407 / UAMH 11150)</name>
    <name type="common">Blue stain fungus</name>
    <name type="synonym">Graphiocladiella clavigera</name>
    <dbReference type="NCBI Taxonomy" id="655863"/>
    <lineage>
        <taxon>Eukaryota</taxon>
        <taxon>Fungi</taxon>
        <taxon>Dikarya</taxon>
        <taxon>Ascomycota</taxon>
        <taxon>Pezizomycotina</taxon>
        <taxon>Sordariomycetes</taxon>
        <taxon>Sordariomycetidae</taxon>
        <taxon>Ophiostomatales</taxon>
        <taxon>Ophiostomataceae</taxon>
        <taxon>Leptographium</taxon>
    </lineage>
</organism>
<dbReference type="RefSeq" id="XP_014169101.1">
    <property type="nucleotide sequence ID" value="XM_014313626.1"/>
</dbReference>
<keyword evidence="1" id="KW-0732">Signal</keyword>
<sequence>MRNTILIAASAVGLAVATTNFTIDPNSVQLSTRSSWCAGQENTCTTLCSDSPTANSCDPNKSAPGLQYYLQTMPTYICNEAYAECVSENPNNATGQSACKSDIQDNCGTLDPSKADLSSGTTTSAAAASTTASTTGSNSATAATTASASAVTTASSKAGAMPTNMAHYGSGVAAVAVGLFAYVL</sequence>
<dbReference type="AlphaFoldDB" id="F0XRR9"/>
<evidence type="ECO:0000256" key="1">
    <source>
        <dbReference type="SAM" id="SignalP"/>
    </source>
</evidence>
<dbReference type="EMBL" id="GL629990">
    <property type="protein sequence ID" value="EFW99618.1"/>
    <property type="molecule type" value="Genomic_DNA"/>
</dbReference>
<feature type="domain" description="DUF7707" evidence="2">
    <location>
        <begin position="22"/>
        <end position="112"/>
    </location>
</feature>
<dbReference type="PANTHER" id="PTHR38118">
    <property type="entry name" value="ANCHORED CELL WALL PROTEIN 11-RELATED"/>
    <property type="match status" value="1"/>
</dbReference>
<reference evidence="3 4" key="1">
    <citation type="journal article" date="2011" name="Proc. Natl. Acad. Sci. U.S.A.">
        <title>Genome and transcriptome analyses of the mountain pine beetle-fungal symbiont Grosmannia clavigera, a lodgepole pine pathogen.</title>
        <authorList>
            <person name="DiGuistini S."/>
            <person name="Wang Y."/>
            <person name="Liao N.Y."/>
            <person name="Taylor G."/>
            <person name="Tanguay P."/>
            <person name="Feau N."/>
            <person name="Henrissat B."/>
            <person name="Chan S.K."/>
            <person name="Hesse-Orce U."/>
            <person name="Alamouti S.M."/>
            <person name="Tsui C.K.M."/>
            <person name="Docking R.T."/>
            <person name="Levasseur A."/>
            <person name="Haridas S."/>
            <person name="Robertson G."/>
            <person name="Birol I."/>
            <person name="Holt R.A."/>
            <person name="Marra M.A."/>
            <person name="Hamelin R.C."/>
            <person name="Hirst M."/>
            <person name="Jones S.J.M."/>
            <person name="Bohlmann J."/>
            <person name="Breuil C."/>
        </authorList>
    </citation>
    <scope>NUCLEOTIDE SEQUENCE [LARGE SCALE GENOMIC DNA]</scope>
    <source>
        <strain evidence="4">kw1407 / UAMH 11150</strain>
    </source>
</reference>